<keyword evidence="2" id="KW-1185">Reference proteome</keyword>
<accession>A0A7W7ZDZ0</accession>
<evidence type="ECO:0000313" key="1">
    <source>
        <dbReference type="EMBL" id="MBB5057824.1"/>
    </source>
</evidence>
<dbReference type="EMBL" id="JACHIP010000003">
    <property type="protein sequence ID" value="MBB5057824.1"/>
    <property type="molecule type" value="Genomic_DNA"/>
</dbReference>
<dbReference type="Proteomes" id="UP000540989">
    <property type="component" value="Unassembled WGS sequence"/>
</dbReference>
<dbReference type="AlphaFoldDB" id="A0A7W7ZDZ0"/>
<reference evidence="1 2" key="1">
    <citation type="submission" date="2020-08" db="EMBL/GenBank/DDBJ databases">
        <title>Genomic Encyclopedia of Type Strains, Phase IV (KMG-V): Genome sequencing to study the core and pangenomes of soil and plant-associated prokaryotes.</title>
        <authorList>
            <person name="Whitman W."/>
        </authorList>
    </citation>
    <scope>NUCLEOTIDE SEQUENCE [LARGE SCALE GENOMIC DNA]</scope>
    <source>
        <strain evidence="1 2">M8UP14</strain>
    </source>
</reference>
<sequence>MNTAALISHPRRVVAIGAAAVGIAICKVQNHVHVLLTHPSTYSSPLHHKCGLLMLGCVSWALCEIFLGA</sequence>
<proteinExistence type="predicted"/>
<gene>
    <name evidence="1" type="ORF">HDF16_002530</name>
</gene>
<organism evidence="1 2">
    <name type="scientific">Granulicella aggregans</name>
    <dbReference type="NCBI Taxonomy" id="474949"/>
    <lineage>
        <taxon>Bacteria</taxon>
        <taxon>Pseudomonadati</taxon>
        <taxon>Acidobacteriota</taxon>
        <taxon>Terriglobia</taxon>
        <taxon>Terriglobales</taxon>
        <taxon>Acidobacteriaceae</taxon>
        <taxon>Granulicella</taxon>
    </lineage>
</organism>
<name>A0A7W7ZDZ0_9BACT</name>
<protein>
    <submittedName>
        <fullName evidence="1">Uncharacterized protein</fullName>
    </submittedName>
</protein>
<evidence type="ECO:0000313" key="2">
    <source>
        <dbReference type="Proteomes" id="UP000540989"/>
    </source>
</evidence>
<comment type="caution">
    <text evidence="1">The sequence shown here is derived from an EMBL/GenBank/DDBJ whole genome shotgun (WGS) entry which is preliminary data.</text>
</comment>
<dbReference type="RefSeq" id="WP_184216962.1">
    <property type="nucleotide sequence ID" value="NZ_JACHIP010000003.1"/>
</dbReference>